<keyword evidence="2" id="KW-0812">Transmembrane</keyword>
<protein>
    <submittedName>
        <fullName evidence="3">Uncharacterized protein</fullName>
    </submittedName>
</protein>
<gene>
    <name evidence="3" type="ORF">FXN63_14905</name>
</gene>
<feature type="transmembrane region" description="Helical" evidence="2">
    <location>
        <begin position="86"/>
        <end position="105"/>
    </location>
</feature>
<accession>A0A5C0AZF4</accession>
<feature type="compositionally biased region" description="Polar residues" evidence="1">
    <location>
        <begin position="1"/>
        <end position="12"/>
    </location>
</feature>
<keyword evidence="2" id="KW-0472">Membrane</keyword>
<proteinExistence type="predicted"/>
<dbReference type="EMBL" id="CP043046">
    <property type="protein sequence ID" value="QEI06984.1"/>
    <property type="molecule type" value="Genomic_DNA"/>
</dbReference>
<feature type="compositionally biased region" description="Basic and acidic residues" evidence="1">
    <location>
        <begin position="16"/>
        <end position="25"/>
    </location>
</feature>
<feature type="compositionally biased region" description="Basic residues" evidence="1">
    <location>
        <begin position="26"/>
        <end position="38"/>
    </location>
</feature>
<keyword evidence="4" id="KW-1185">Reference proteome</keyword>
<organism evidence="3 4">
    <name type="scientific">Pigmentiphaga aceris</name>
    <dbReference type="NCBI Taxonomy" id="1940612"/>
    <lineage>
        <taxon>Bacteria</taxon>
        <taxon>Pseudomonadati</taxon>
        <taxon>Pseudomonadota</taxon>
        <taxon>Betaproteobacteria</taxon>
        <taxon>Burkholderiales</taxon>
        <taxon>Alcaligenaceae</taxon>
        <taxon>Pigmentiphaga</taxon>
    </lineage>
</organism>
<feature type="compositionally biased region" description="Basic and acidic residues" evidence="1">
    <location>
        <begin position="39"/>
        <end position="49"/>
    </location>
</feature>
<evidence type="ECO:0000256" key="2">
    <source>
        <dbReference type="SAM" id="Phobius"/>
    </source>
</evidence>
<evidence type="ECO:0000313" key="4">
    <source>
        <dbReference type="Proteomes" id="UP000325161"/>
    </source>
</evidence>
<evidence type="ECO:0000256" key="1">
    <source>
        <dbReference type="SAM" id="MobiDB-lite"/>
    </source>
</evidence>
<dbReference type="Proteomes" id="UP000325161">
    <property type="component" value="Chromosome"/>
</dbReference>
<sequence length="106" mass="11352">MTDPLTHTSQAGKPQPDAHSHDHGHSHSHAHAHAHAQTHAHDHAHDHGHGAQAGHVQHATHHVHVAPAPAAHMAWSVLSLSVFQRLLLVAPMLVCLWLAVVWAIAG</sequence>
<evidence type="ECO:0000313" key="3">
    <source>
        <dbReference type="EMBL" id="QEI06984.1"/>
    </source>
</evidence>
<feature type="region of interest" description="Disordered" evidence="1">
    <location>
        <begin position="1"/>
        <end position="64"/>
    </location>
</feature>
<reference evidence="3 4" key="1">
    <citation type="submission" date="2019-08" db="EMBL/GenBank/DDBJ databases">
        <title>Amphibian skin-associated Pigmentiphaga: genome sequence and occurrence across geography and hosts.</title>
        <authorList>
            <person name="Bletz M.C."/>
            <person name="Bunk B."/>
            <person name="Sproeer C."/>
            <person name="Biwer P."/>
            <person name="Reiter S."/>
            <person name="Rabemananjara F.C.E."/>
            <person name="Schulz S."/>
            <person name="Overmann J."/>
            <person name="Vences M."/>
        </authorList>
    </citation>
    <scope>NUCLEOTIDE SEQUENCE [LARGE SCALE GENOMIC DNA]</scope>
    <source>
        <strain evidence="3 4">Mada1488</strain>
    </source>
</reference>
<dbReference type="KEGG" id="pacr:FXN63_14905"/>
<dbReference type="AlphaFoldDB" id="A0A5C0AZF4"/>
<keyword evidence="2" id="KW-1133">Transmembrane helix</keyword>
<name>A0A5C0AZF4_9BURK</name>